<dbReference type="Gene3D" id="3.40.718.10">
    <property type="entry name" value="Isopropylmalate Dehydrogenase"/>
    <property type="match status" value="1"/>
</dbReference>
<evidence type="ECO:0008006" key="6">
    <source>
        <dbReference type="Google" id="ProtNLM"/>
    </source>
</evidence>
<gene>
    <name evidence="4" type="ORF">OMM_14465</name>
</gene>
<name>A0A1V1NRW4_9BACT</name>
<dbReference type="GO" id="GO:0046872">
    <property type="term" value="F:metal ion binding"/>
    <property type="evidence" value="ECO:0007669"/>
    <property type="project" value="UniProtKB-KW"/>
</dbReference>
<evidence type="ECO:0000256" key="3">
    <source>
        <dbReference type="ARBA" id="ARBA00023027"/>
    </source>
</evidence>
<keyword evidence="1" id="KW-0479">Metal-binding</keyword>
<dbReference type="Proteomes" id="UP000189670">
    <property type="component" value="Unassembled WGS sequence"/>
</dbReference>
<dbReference type="AlphaFoldDB" id="A0A1V1NRW4"/>
<dbReference type="InterPro" id="IPR005255">
    <property type="entry name" value="PdxA_fam"/>
</dbReference>
<dbReference type="PANTHER" id="PTHR30004:SF6">
    <property type="entry name" value="D-THREONATE 4-PHOSPHATE DEHYDROGENASE"/>
    <property type="match status" value="1"/>
</dbReference>
<protein>
    <recommendedName>
        <fullName evidence="6">4-hydroxythreonine-4-phosphate dehydrogenase</fullName>
    </recommendedName>
</protein>
<evidence type="ECO:0000256" key="1">
    <source>
        <dbReference type="ARBA" id="ARBA00022723"/>
    </source>
</evidence>
<evidence type="ECO:0000313" key="4">
    <source>
        <dbReference type="EMBL" id="ETR65303.1"/>
    </source>
</evidence>
<comment type="caution">
    <text evidence="4">The sequence shown here is derived from an EMBL/GenBank/DDBJ whole genome shotgun (WGS) entry which is preliminary data.</text>
</comment>
<dbReference type="Pfam" id="PF04166">
    <property type="entry name" value="PdxA"/>
    <property type="match status" value="1"/>
</dbReference>
<dbReference type="GO" id="GO:0051287">
    <property type="term" value="F:NAD binding"/>
    <property type="evidence" value="ECO:0007669"/>
    <property type="project" value="InterPro"/>
</dbReference>
<keyword evidence="3" id="KW-0520">NAD</keyword>
<evidence type="ECO:0000313" key="5">
    <source>
        <dbReference type="Proteomes" id="UP000189670"/>
    </source>
</evidence>
<evidence type="ECO:0000256" key="2">
    <source>
        <dbReference type="ARBA" id="ARBA00023002"/>
    </source>
</evidence>
<sequence>GIGPEVIVKALTHQEVLSSAHIVVIGNYEALTTAASKFLSTKLALEKTTSIYDLTTTSQVISVLDLTEEQQDIMPHYGRISVQAAKASVAYILEAIKLAQEGAINAIVTAPISKLAIQKAGFSYQGHTEILASATGVKNYAMAFFHLK</sequence>
<dbReference type="EMBL" id="ATBP01002964">
    <property type="protein sequence ID" value="ETR65303.1"/>
    <property type="molecule type" value="Genomic_DNA"/>
</dbReference>
<reference evidence="5" key="1">
    <citation type="submission" date="2012-11" db="EMBL/GenBank/DDBJ databases">
        <authorList>
            <person name="Lucero-Rivera Y.E."/>
            <person name="Tovar-Ramirez D."/>
        </authorList>
    </citation>
    <scope>NUCLEOTIDE SEQUENCE [LARGE SCALE GENOMIC DNA]</scope>
    <source>
        <strain evidence="5">Araruama</strain>
    </source>
</reference>
<dbReference type="PANTHER" id="PTHR30004">
    <property type="entry name" value="4-HYDROXYTHREONINE-4-PHOSPHATE DEHYDROGENASE"/>
    <property type="match status" value="1"/>
</dbReference>
<keyword evidence="2" id="KW-0560">Oxidoreductase</keyword>
<proteinExistence type="predicted"/>
<feature type="non-terminal residue" evidence="4">
    <location>
        <position position="1"/>
    </location>
</feature>
<dbReference type="GO" id="GO:0016491">
    <property type="term" value="F:oxidoreductase activity"/>
    <property type="evidence" value="ECO:0007669"/>
    <property type="project" value="UniProtKB-KW"/>
</dbReference>
<organism evidence="4 5">
    <name type="scientific">Candidatus Magnetoglobus multicellularis str. Araruama</name>
    <dbReference type="NCBI Taxonomy" id="890399"/>
    <lineage>
        <taxon>Bacteria</taxon>
        <taxon>Pseudomonadati</taxon>
        <taxon>Thermodesulfobacteriota</taxon>
        <taxon>Desulfobacteria</taxon>
        <taxon>Desulfobacterales</taxon>
        <taxon>Desulfobacteraceae</taxon>
        <taxon>Candidatus Magnetoglobus</taxon>
    </lineage>
</organism>
<accession>A0A1V1NRW4</accession>
<dbReference type="SUPFAM" id="SSF53659">
    <property type="entry name" value="Isocitrate/Isopropylmalate dehydrogenase-like"/>
    <property type="match status" value="1"/>
</dbReference>